<evidence type="ECO:0000256" key="1">
    <source>
        <dbReference type="SAM" id="Phobius"/>
    </source>
</evidence>
<accession>A0A7L9IZW9</accession>
<feature type="transmembrane region" description="Helical" evidence="1">
    <location>
        <begin position="12"/>
        <end position="32"/>
    </location>
</feature>
<evidence type="ECO:0000313" key="2">
    <source>
        <dbReference type="EMBL" id="QOK22353.1"/>
    </source>
</evidence>
<keyword evidence="1" id="KW-0812">Transmembrane</keyword>
<dbReference type="RefSeq" id="WP_192910866.1">
    <property type="nucleotide sequence ID" value="NZ_CP062789.1"/>
</dbReference>
<protein>
    <recommendedName>
        <fullName evidence="4">Conjugal transfer protein</fullName>
    </recommendedName>
</protein>
<sequence>MQRERRHNPYPWTWEPAAAALLGVLLTVWLMVHVSRAVANWLAGGGWTWPARGELLTSTFAVLGGDATAGLAATPFDHAGQGLLMTLLVLGQLAWIAAAIWALVVWWRRWGPGRIVGVATPAEARAVLGRRRLRADAAVIRPDLYGKKEEQR</sequence>
<gene>
    <name evidence="2" type="ORF">IGS73_14880</name>
</gene>
<dbReference type="Proteomes" id="UP000593998">
    <property type="component" value="Chromosome"/>
</dbReference>
<keyword evidence="1" id="KW-1133">Transmembrane helix</keyword>
<dbReference type="EMBL" id="CP062789">
    <property type="protein sequence ID" value="QOK22353.1"/>
    <property type="molecule type" value="Genomic_DNA"/>
</dbReference>
<evidence type="ECO:0008006" key="4">
    <source>
        <dbReference type="Google" id="ProtNLM"/>
    </source>
</evidence>
<name>A0A7L9IZW9_9MICO</name>
<reference evidence="2 3" key="1">
    <citation type="submission" date="2020-10" db="EMBL/GenBank/DDBJ databases">
        <title>Janibacter indicus TT2 genome sequence.</title>
        <authorList>
            <person name="Lee K."/>
            <person name="Ganzorig M."/>
        </authorList>
    </citation>
    <scope>NUCLEOTIDE SEQUENCE [LARGE SCALE GENOMIC DNA]</scope>
    <source>
        <strain evidence="2 3">TT2</strain>
    </source>
</reference>
<keyword evidence="1" id="KW-0472">Membrane</keyword>
<proteinExistence type="predicted"/>
<feature type="transmembrane region" description="Helical" evidence="1">
    <location>
        <begin position="83"/>
        <end position="107"/>
    </location>
</feature>
<evidence type="ECO:0000313" key="3">
    <source>
        <dbReference type="Proteomes" id="UP000593998"/>
    </source>
</evidence>
<dbReference type="AlphaFoldDB" id="A0A7L9IZW9"/>
<organism evidence="2 3">
    <name type="scientific">Janibacter indicus</name>
    <dbReference type="NCBI Taxonomy" id="857417"/>
    <lineage>
        <taxon>Bacteria</taxon>
        <taxon>Bacillati</taxon>
        <taxon>Actinomycetota</taxon>
        <taxon>Actinomycetes</taxon>
        <taxon>Micrococcales</taxon>
        <taxon>Intrasporangiaceae</taxon>
        <taxon>Janibacter</taxon>
    </lineage>
</organism>